<sequence>MSRTTVVAIAVVLLAAGCGAQGEVVNNRPAMTESQALARIAQLVDGTVSVIQPKPHLELYRPSLDSRPCSASGEGGPEDGVVISRGYYLNGVPKEQLKEVSEKIRLYWEQQGHVIETASETGINIGARSRPDDFIMALFRTNENVLGVGITSTCVLAQKTPRPSDG</sequence>
<dbReference type="Proteomes" id="UP000588112">
    <property type="component" value="Unassembled WGS sequence"/>
</dbReference>
<organism evidence="2 3">
    <name type="scientific">Sphaerisporangium krabiense</name>
    <dbReference type="NCBI Taxonomy" id="763782"/>
    <lineage>
        <taxon>Bacteria</taxon>
        <taxon>Bacillati</taxon>
        <taxon>Actinomycetota</taxon>
        <taxon>Actinomycetes</taxon>
        <taxon>Streptosporangiales</taxon>
        <taxon>Streptosporangiaceae</taxon>
        <taxon>Sphaerisporangium</taxon>
    </lineage>
</organism>
<accession>A0A7W8Z1F8</accession>
<evidence type="ECO:0008006" key="4">
    <source>
        <dbReference type="Google" id="ProtNLM"/>
    </source>
</evidence>
<keyword evidence="1" id="KW-0732">Signal</keyword>
<comment type="caution">
    <text evidence="2">The sequence shown here is derived from an EMBL/GenBank/DDBJ whole genome shotgun (WGS) entry which is preliminary data.</text>
</comment>
<evidence type="ECO:0000313" key="3">
    <source>
        <dbReference type="Proteomes" id="UP000588112"/>
    </source>
</evidence>
<keyword evidence="3" id="KW-1185">Reference proteome</keyword>
<feature type="signal peptide" evidence="1">
    <location>
        <begin position="1"/>
        <end position="22"/>
    </location>
</feature>
<protein>
    <recommendedName>
        <fullName evidence="4">LppA-like lipoprotein</fullName>
    </recommendedName>
</protein>
<gene>
    <name evidence="2" type="ORF">BJ981_001383</name>
</gene>
<dbReference type="RefSeq" id="WP_184609081.1">
    <property type="nucleotide sequence ID" value="NZ_BOOS01000023.1"/>
</dbReference>
<proteinExistence type="predicted"/>
<feature type="chain" id="PRO_5031549304" description="LppA-like lipoprotein" evidence="1">
    <location>
        <begin position="23"/>
        <end position="166"/>
    </location>
</feature>
<dbReference type="AlphaFoldDB" id="A0A7W8Z1F8"/>
<name>A0A7W8Z1F8_9ACTN</name>
<dbReference type="EMBL" id="JACHBR010000001">
    <property type="protein sequence ID" value="MBB5625684.1"/>
    <property type="molecule type" value="Genomic_DNA"/>
</dbReference>
<evidence type="ECO:0000256" key="1">
    <source>
        <dbReference type="SAM" id="SignalP"/>
    </source>
</evidence>
<evidence type="ECO:0000313" key="2">
    <source>
        <dbReference type="EMBL" id="MBB5625684.1"/>
    </source>
</evidence>
<reference evidence="2 3" key="1">
    <citation type="submission" date="2020-08" db="EMBL/GenBank/DDBJ databases">
        <title>Sequencing the genomes of 1000 actinobacteria strains.</title>
        <authorList>
            <person name="Klenk H.-P."/>
        </authorList>
    </citation>
    <scope>NUCLEOTIDE SEQUENCE [LARGE SCALE GENOMIC DNA]</scope>
    <source>
        <strain evidence="2 3">DSM 45790</strain>
    </source>
</reference>
<dbReference type="PROSITE" id="PS51257">
    <property type="entry name" value="PROKAR_LIPOPROTEIN"/>
    <property type="match status" value="1"/>
</dbReference>